<sequence>MANACDGTISVLVGESQPGATVLPIKLPHQKVVAGKVIREEEVQRVSTPSNGPSRARIGISHLSVPLAWNSDEYFGTRGEGKVYSMFVSLQATNNVNDSRIVTAVDRTCTDVAFTDSFILFVSINLKLHRKQNLFFFLLKVHISFLEILFFM</sequence>
<dbReference type="Pfam" id="PF08174">
    <property type="entry name" value="Anillin"/>
    <property type="match status" value="1"/>
</dbReference>
<proteinExistence type="predicted"/>
<organism evidence="3">
    <name type="scientific">Wuchereria bancrofti</name>
    <dbReference type="NCBI Taxonomy" id="6293"/>
    <lineage>
        <taxon>Eukaryota</taxon>
        <taxon>Metazoa</taxon>
        <taxon>Ecdysozoa</taxon>
        <taxon>Nematoda</taxon>
        <taxon>Chromadorea</taxon>
        <taxon>Rhabditida</taxon>
        <taxon>Spirurina</taxon>
        <taxon>Spiruromorpha</taxon>
        <taxon>Filarioidea</taxon>
        <taxon>Onchocercidae</taxon>
        <taxon>Wuchereria</taxon>
    </lineage>
</organism>
<dbReference type="InterPro" id="IPR012966">
    <property type="entry name" value="AHD"/>
</dbReference>
<evidence type="ECO:0000256" key="1">
    <source>
        <dbReference type="SAM" id="Phobius"/>
    </source>
</evidence>
<dbReference type="WBParaSite" id="maker-PairedContig_3899-snap-gene-0.1-mRNA-1">
    <property type="protein sequence ID" value="maker-PairedContig_3899-snap-gene-0.1-mRNA-1"/>
    <property type="gene ID" value="maker-PairedContig_3899-snap-gene-0.1"/>
</dbReference>
<protein>
    <submittedName>
        <fullName evidence="3">Anillin domain-containing protein</fullName>
    </submittedName>
</protein>
<feature type="domain" description="Anillin homology" evidence="2">
    <location>
        <begin position="55"/>
        <end position="120"/>
    </location>
</feature>
<dbReference type="STRING" id="6293.A0A1I8EPV7"/>
<name>A0A1I8EPV7_WUCBA</name>
<keyword evidence="1" id="KW-0812">Transmembrane</keyword>
<reference evidence="3" key="1">
    <citation type="submission" date="2016-11" db="UniProtKB">
        <authorList>
            <consortium name="WormBaseParasite"/>
        </authorList>
    </citation>
    <scope>IDENTIFICATION</scope>
    <source>
        <strain evidence="3">pt0022</strain>
    </source>
</reference>
<accession>A0A1I8EPV7</accession>
<dbReference type="AlphaFoldDB" id="A0A1I8EPV7"/>
<keyword evidence="1" id="KW-1133">Transmembrane helix</keyword>
<evidence type="ECO:0000259" key="2">
    <source>
        <dbReference type="Pfam" id="PF08174"/>
    </source>
</evidence>
<evidence type="ECO:0000313" key="3">
    <source>
        <dbReference type="WBParaSite" id="maker-PairedContig_3899-snap-gene-0.1-mRNA-1"/>
    </source>
</evidence>
<feature type="transmembrane region" description="Helical" evidence="1">
    <location>
        <begin position="134"/>
        <end position="151"/>
    </location>
</feature>
<keyword evidence="1" id="KW-0472">Membrane</keyword>